<dbReference type="Pfam" id="PF04189">
    <property type="entry name" value="Gcd10p"/>
    <property type="match status" value="1"/>
</dbReference>
<name>A0AAF1BGU1_9TREE</name>
<dbReference type="GO" id="GO:0005634">
    <property type="term" value="C:nucleus"/>
    <property type="evidence" value="ECO:0007669"/>
    <property type="project" value="UniProtKB-SubCell"/>
</dbReference>
<evidence type="ECO:0000256" key="2">
    <source>
        <dbReference type="ARBA" id="ARBA00008320"/>
    </source>
</evidence>
<dbReference type="Gene3D" id="3.40.50.150">
    <property type="entry name" value="Vaccinia Virus protein VP39"/>
    <property type="match status" value="1"/>
</dbReference>
<dbReference type="PANTHER" id="PTHR12945">
    <property type="entry name" value="TRANSLATION INITIATION FACTOR EIF3-RELATED"/>
    <property type="match status" value="1"/>
</dbReference>
<accession>A0AAF1BGU1</accession>
<evidence type="ECO:0000256" key="3">
    <source>
        <dbReference type="ARBA" id="ARBA00021704"/>
    </source>
</evidence>
<feature type="region of interest" description="Disordered" evidence="7">
    <location>
        <begin position="117"/>
        <end position="157"/>
    </location>
</feature>
<sequence>MATAQEDVPIEVDAVETVETSETTEPKPGPRGRRNEPTEPLEPLDDVLHRRLTIIKEGDNVLLRLPSDAIKAVVASKDGLIQLGKFGSFPAKELLGLHYDITYEVVSATDGTATTAESQVDENAFSSSDNFGQAKGKKNKKGKGKGDGNDSAKTNKGWSNLLRPLKRRAIVDAVIDDIKETNEFIDDSEENRGALLSSEEIAELRAQGVSAQEMIQKQMERHEQFELKTDFSKEKWRKRKEKKYLQTVHPLAPSTVNIVNHYAQRSPASILHLREDTLSQLVNLGNIRPDGRYLVVDDTGGLVTAALADRMGCEGRILLFTDADSPPAWGVLNVMNFGERELSFIKWLNWMEADESYVRPGLPTEDGMPSIAENKTMARVRRHNAQVAELNATRAELHAGNWDGLILATELSPISVINRLTKYLAGSATVVAYSPYQQVLAETLQYLRKDANFLATQLTESWSRTYQVLPGRTHPLMTTSAMSGYLLHATRVHISTFVPESHQRHKRRKKANGEAAAVGAKEAEDASEPAETAKASEADAAA</sequence>
<comment type="similarity">
    <text evidence="2">Belongs to the TRM6/GCD10 family.</text>
</comment>
<dbReference type="RefSeq" id="XP_062625334.1">
    <property type="nucleotide sequence ID" value="XM_062769350.1"/>
</dbReference>
<dbReference type="GeneID" id="87806080"/>
<evidence type="ECO:0000256" key="4">
    <source>
        <dbReference type="ARBA" id="ARBA00022694"/>
    </source>
</evidence>
<dbReference type="Proteomes" id="UP000827549">
    <property type="component" value="Chromosome 2"/>
</dbReference>
<keyword evidence="4" id="KW-0819">tRNA processing</keyword>
<feature type="compositionally biased region" description="Low complexity" evidence="7">
    <location>
        <begin position="530"/>
        <end position="542"/>
    </location>
</feature>
<evidence type="ECO:0000256" key="6">
    <source>
        <dbReference type="ARBA" id="ARBA00032319"/>
    </source>
</evidence>
<protein>
    <recommendedName>
        <fullName evidence="3">tRNA (adenine(58)-N(1))-methyltransferase non-catalytic subunit TRM6</fullName>
    </recommendedName>
    <alternativeName>
        <fullName evidence="6">tRNA(m1A58)-methyltransferase subunit TRM6</fullName>
    </alternativeName>
</protein>
<dbReference type="InterPro" id="IPR017423">
    <property type="entry name" value="TRM6"/>
</dbReference>
<keyword evidence="5" id="KW-0539">Nucleus</keyword>
<dbReference type="EMBL" id="CP086715">
    <property type="protein sequence ID" value="WOO79302.1"/>
    <property type="molecule type" value="Genomic_DNA"/>
</dbReference>
<reference evidence="8" key="1">
    <citation type="submission" date="2023-10" db="EMBL/GenBank/DDBJ databases">
        <authorList>
            <person name="Noh H."/>
        </authorList>
    </citation>
    <scope>NUCLEOTIDE SEQUENCE</scope>
    <source>
        <strain evidence="8">DUCC4014</strain>
    </source>
</reference>
<evidence type="ECO:0000256" key="5">
    <source>
        <dbReference type="ARBA" id="ARBA00023242"/>
    </source>
</evidence>
<evidence type="ECO:0000313" key="9">
    <source>
        <dbReference type="Proteomes" id="UP000827549"/>
    </source>
</evidence>
<dbReference type="GO" id="GO:0031515">
    <property type="term" value="C:tRNA (m1A) methyltransferase complex"/>
    <property type="evidence" value="ECO:0007669"/>
    <property type="project" value="InterPro"/>
</dbReference>
<feature type="region of interest" description="Disordered" evidence="7">
    <location>
        <begin position="1"/>
        <end position="43"/>
    </location>
</feature>
<evidence type="ECO:0000313" key="8">
    <source>
        <dbReference type="EMBL" id="WOO79302.1"/>
    </source>
</evidence>
<dbReference type="GO" id="GO:0030488">
    <property type="term" value="P:tRNA methylation"/>
    <property type="evidence" value="ECO:0007669"/>
    <property type="project" value="InterPro"/>
</dbReference>
<feature type="region of interest" description="Disordered" evidence="7">
    <location>
        <begin position="499"/>
        <end position="542"/>
    </location>
</feature>
<dbReference type="AlphaFoldDB" id="A0AAF1BGU1"/>
<organism evidence="8 9">
    <name type="scientific">Vanrija pseudolonga</name>
    <dbReference type="NCBI Taxonomy" id="143232"/>
    <lineage>
        <taxon>Eukaryota</taxon>
        <taxon>Fungi</taxon>
        <taxon>Dikarya</taxon>
        <taxon>Basidiomycota</taxon>
        <taxon>Agaricomycotina</taxon>
        <taxon>Tremellomycetes</taxon>
        <taxon>Trichosporonales</taxon>
        <taxon>Trichosporonaceae</taxon>
        <taxon>Vanrija</taxon>
    </lineage>
</organism>
<proteinExistence type="inferred from homology"/>
<comment type="subcellular location">
    <subcellularLocation>
        <location evidence="1">Nucleus</location>
    </subcellularLocation>
</comment>
<evidence type="ECO:0000256" key="1">
    <source>
        <dbReference type="ARBA" id="ARBA00004123"/>
    </source>
</evidence>
<dbReference type="PANTHER" id="PTHR12945:SF0">
    <property type="entry name" value="TRNA (ADENINE(58)-N(1))-METHYLTRANSFERASE NON-CATALYTIC SUBUNIT TRM6"/>
    <property type="match status" value="1"/>
</dbReference>
<evidence type="ECO:0000256" key="7">
    <source>
        <dbReference type="SAM" id="MobiDB-lite"/>
    </source>
</evidence>
<dbReference type="InterPro" id="IPR029063">
    <property type="entry name" value="SAM-dependent_MTases_sf"/>
</dbReference>
<gene>
    <name evidence="8" type="primary">TRM6</name>
    <name evidence="8" type="ORF">LOC62_02G002833</name>
</gene>
<keyword evidence="9" id="KW-1185">Reference proteome</keyword>